<protein>
    <recommendedName>
        <fullName evidence="3">Homeodomain-like domain-containing protein</fullName>
    </recommendedName>
</protein>
<dbReference type="Proteomes" id="UP000198609">
    <property type="component" value="Unassembled WGS sequence"/>
</dbReference>
<sequence>MPLLDALPPTLILDRVRQRHEEVNRLVDTGYPLSEIARRLNLARKTARPLAATATPTSTP</sequence>
<dbReference type="RefSeq" id="WP_093459528.1">
    <property type="nucleotide sequence ID" value="NZ_FNST01000001.1"/>
</dbReference>
<organism evidence="1 2">
    <name type="scientific">Streptomyces melanosporofaciens</name>
    <dbReference type="NCBI Taxonomy" id="67327"/>
    <lineage>
        <taxon>Bacteria</taxon>
        <taxon>Bacillati</taxon>
        <taxon>Actinomycetota</taxon>
        <taxon>Actinomycetes</taxon>
        <taxon>Kitasatosporales</taxon>
        <taxon>Streptomycetaceae</taxon>
        <taxon>Streptomyces</taxon>
        <taxon>Streptomyces violaceusniger group</taxon>
    </lineage>
</organism>
<reference evidence="2" key="1">
    <citation type="submission" date="2016-10" db="EMBL/GenBank/DDBJ databases">
        <authorList>
            <person name="Varghese N."/>
            <person name="Submissions S."/>
        </authorList>
    </citation>
    <scope>NUCLEOTIDE SEQUENCE [LARGE SCALE GENOMIC DNA]</scope>
    <source>
        <strain evidence="2">DSM 40318</strain>
    </source>
</reference>
<dbReference type="EMBL" id="FNST01000001">
    <property type="protein sequence ID" value="SEB29903.1"/>
    <property type="molecule type" value="Genomic_DNA"/>
</dbReference>
<keyword evidence="2" id="KW-1185">Reference proteome</keyword>
<evidence type="ECO:0000313" key="1">
    <source>
        <dbReference type="EMBL" id="SEB29903.1"/>
    </source>
</evidence>
<evidence type="ECO:0008006" key="3">
    <source>
        <dbReference type="Google" id="ProtNLM"/>
    </source>
</evidence>
<evidence type="ECO:0000313" key="2">
    <source>
        <dbReference type="Proteomes" id="UP000198609"/>
    </source>
</evidence>
<accession>A0A1H4I7F2</accession>
<name>A0A1H4I7F2_STRMJ</name>
<proteinExistence type="predicted"/>
<dbReference type="AlphaFoldDB" id="A0A1H4I7F2"/>
<gene>
    <name evidence="1" type="ORF">SAMN04490356_0113</name>
</gene>